<proteinExistence type="predicted"/>
<dbReference type="Proteomes" id="UP001596023">
    <property type="component" value="Unassembled WGS sequence"/>
</dbReference>
<gene>
    <name evidence="1" type="ORF">ACFO6W_00095</name>
</gene>
<protein>
    <submittedName>
        <fullName evidence="1">Uncharacterized protein</fullName>
    </submittedName>
</protein>
<evidence type="ECO:0000313" key="2">
    <source>
        <dbReference type="Proteomes" id="UP001596023"/>
    </source>
</evidence>
<reference evidence="2" key="1">
    <citation type="journal article" date="2019" name="Int. J. Syst. Evol. Microbiol.">
        <title>The Global Catalogue of Microorganisms (GCM) 10K type strain sequencing project: providing services to taxonomists for standard genome sequencing and annotation.</title>
        <authorList>
            <consortium name="The Broad Institute Genomics Platform"/>
            <consortium name="The Broad Institute Genome Sequencing Center for Infectious Disease"/>
            <person name="Wu L."/>
            <person name="Ma J."/>
        </authorList>
    </citation>
    <scope>NUCLEOTIDE SEQUENCE [LARGE SCALE GENOMIC DNA]</scope>
    <source>
        <strain evidence="2">CCUG 66188</strain>
    </source>
</reference>
<accession>A0ABV9KQ57</accession>
<evidence type="ECO:0000313" key="1">
    <source>
        <dbReference type="EMBL" id="MFC4672083.1"/>
    </source>
</evidence>
<sequence length="181" mass="20957">MLVKDIFMFFARFPQKAGVLQVFNNGRSELPEYAQWMQEVNDLPPALLPDVKHYIFGPDTQNVASAISAAQDCFMFVDYGQIENEIAPPNVRRESFLIAITIAFPGRDSNNDLAERAIKSDRALDMLCRMRHMMIQEEKCVPWLKNFQADHIITPWLSYDMPSYGWTVMIRRQGYDMLKGK</sequence>
<name>A0ABV9KQ57_9BACT</name>
<organism evidence="1 2">
    <name type="scientific">Dysgonomonas termitidis</name>
    <dbReference type="NCBI Taxonomy" id="1516126"/>
    <lineage>
        <taxon>Bacteria</taxon>
        <taxon>Pseudomonadati</taxon>
        <taxon>Bacteroidota</taxon>
        <taxon>Bacteroidia</taxon>
        <taxon>Bacteroidales</taxon>
        <taxon>Dysgonomonadaceae</taxon>
        <taxon>Dysgonomonas</taxon>
    </lineage>
</organism>
<comment type="caution">
    <text evidence="1">The sequence shown here is derived from an EMBL/GenBank/DDBJ whole genome shotgun (WGS) entry which is preliminary data.</text>
</comment>
<dbReference type="EMBL" id="JBHSGN010000002">
    <property type="protein sequence ID" value="MFC4672083.1"/>
    <property type="molecule type" value="Genomic_DNA"/>
</dbReference>
<dbReference type="RefSeq" id="WP_379993267.1">
    <property type="nucleotide sequence ID" value="NZ_JBHSGN010000002.1"/>
</dbReference>
<keyword evidence="2" id="KW-1185">Reference proteome</keyword>